<organism evidence="1 2">
    <name type="scientific">Cenococcum geophilum 1.58</name>
    <dbReference type="NCBI Taxonomy" id="794803"/>
    <lineage>
        <taxon>Eukaryota</taxon>
        <taxon>Fungi</taxon>
        <taxon>Dikarya</taxon>
        <taxon>Ascomycota</taxon>
        <taxon>Pezizomycotina</taxon>
        <taxon>Dothideomycetes</taxon>
        <taxon>Pleosporomycetidae</taxon>
        <taxon>Gloniales</taxon>
        <taxon>Gloniaceae</taxon>
        <taxon>Cenococcum</taxon>
    </lineage>
</organism>
<evidence type="ECO:0000313" key="1">
    <source>
        <dbReference type="EMBL" id="OCK86612.1"/>
    </source>
</evidence>
<reference evidence="1 2" key="1">
    <citation type="journal article" date="2016" name="Nat. Commun.">
        <title>Ectomycorrhizal ecology is imprinted in the genome of the dominant symbiotic fungus Cenococcum geophilum.</title>
        <authorList>
            <consortium name="DOE Joint Genome Institute"/>
            <person name="Peter M."/>
            <person name="Kohler A."/>
            <person name="Ohm R.A."/>
            <person name="Kuo A."/>
            <person name="Krutzmann J."/>
            <person name="Morin E."/>
            <person name="Arend M."/>
            <person name="Barry K.W."/>
            <person name="Binder M."/>
            <person name="Choi C."/>
            <person name="Clum A."/>
            <person name="Copeland A."/>
            <person name="Grisel N."/>
            <person name="Haridas S."/>
            <person name="Kipfer T."/>
            <person name="LaButti K."/>
            <person name="Lindquist E."/>
            <person name="Lipzen A."/>
            <person name="Maire R."/>
            <person name="Meier B."/>
            <person name="Mihaltcheva S."/>
            <person name="Molinier V."/>
            <person name="Murat C."/>
            <person name="Poggeler S."/>
            <person name="Quandt C.A."/>
            <person name="Sperisen C."/>
            <person name="Tritt A."/>
            <person name="Tisserant E."/>
            <person name="Crous P.W."/>
            <person name="Henrissat B."/>
            <person name="Nehls U."/>
            <person name="Egli S."/>
            <person name="Spatafora J.W."/>
            <person name="Grigoriev I.V."/>
            <person name="Martin F.M."/>
        </authorList>
    </citation>
    <scope>NUCLEOTIDE SEQUENCE [LARGE SCALE GENOMIC DNA]</scope>
    <source>
        <strain evidence="1 2">1.58</strain>
    </source>
</reference>
<dbReference type="EMBL" id="KV748294">
    <property type="protein sequence ID" value="OCK86612.1"/>
    <property type="molecule type" value="Genomic_DNA"/>
</dbReference>
<sequence length="150" mass="16480">MGPESSSSNPDVPRRRTRATRPADAAREHHDETLVLERSENSALILFFCVSKCAATPRPHLPPRPNQSAPDELRHRCSFWDASRTPPPSPIAPKPTAHSCRTGFSREEDVHAVVKCIGAVSSVGMAVWVLVLGISVAVRRAARKRDEEGR</sequence>
<accession>A0ACC8EK55</accession>
<evidence type="ECO:0000313" key="2">
    <source>
        <dbReference type="Proteomes" id="UP000250078"/>
    </source>
</evidence>
<proteinExistence type="predicted"/>
<name>A0ACC8EK55_9PEZI</name>
<dbReference type="Proteomes" id="UP000250078">
    <property type="component" value="Unassembled WGS sequence"/>
</dbReference>
<gene>
    <name evidence="1" type="ORF">K441DRAFT_683213</name>
</gene>
<keyword evidence="2" id="KW-1185">Reference proteome</keyword>
<protein>
    <submittedName>
        <fullName evidence="1">Uncharacterized protein</fullName>
    </submittedName>
</protein>